<dbReference type="Gene3D" id="3.30.50.10">
    <property type="entry name" value="Erythroid Transcription Factor GATA-1, subunit A"/>
    <property type="match status" value="1"/>
</dbReference>
<dbReference type="PANTHER" id="PTHR45805:SF2">
    <property type="entry name" value="NUCLEAR HORMONE RECEPTOR HR3-RELATED"/>
    <property type="match status" value="1"/>
</dbReference>
<keyword evidence="5" id="KW-0805">Transcription regulation</keyword>
<keyword evidence="6" id="KW-0238">DNA-binding</keyword>
<comment type="subcellular location">
    <subcellularLocation>
        <location evidence="1">Nucleus</location>
    </subcellularLocation>
</comment>
<dbReference type="OrthoDB" id="5771769at2759"/>
<evidence type="ECO:0000313" key="11">
    <source>
        <dbReference type="EMBL" id="GAU87292.1"/>
    </source>
</evidence>
<dbReference type="EMBL" id="BDGG01000001">
    <property type="protein sequence ID" value="GAU87292.1"/>
    <property type="molecule type" value="Genomic_DNA"/>
</dbReference>
<dbReference type="GO" id="GO:0008270">
    <property type="term" value="F:zinc ion binding"/>
    <property type="evidence" value="ECO:0007669"/>
    <property type="project" value="UniProtKB-KW"/>
</dbReference>
<feature type="domain" description="Nuclear receptor" evidence="10">
    <location>
        <begin position="15"/>
        <end position="90"/>
    </location>
</feature>
<dbReference type="PROSITE" id="PS51030">
    <property type="entry name" value="NUCLEAR_REC_DBD_2"/>
    <property type="match status" value="1"/>
</dbReference>
<reference evidence="11 12" key="1">
    <citation type="journal article" date="2016" name="Nat. Commun.">
        <title>Extremotolerant tardigrade genome and improved radiotolerance of human cultured cells by tardigrade-unique protein.</title>
        <authorList>
            <person name="Hashimoto T."/>
            <person name="Horikawa D.D."/>
            <person name="Saito Y."/>
            <person name="Kuwahara H."/>
            <person name="Kozuka-Hata H."/>
            <person name="Shin-I T."/>
            <person name="Minakuchi Y."/>
            <person name="Ohishi K."/>
            <person name="Motoyama A."/>
            <person name="Aizu T."/>
            <person name="Enomoto A."/>
            <person name="Kondo K."/>
            <person name="Tanaka S."/>
            <person name="Hara Y."/>
            <person name="Koshikawa S."/>
            <person name="Sagara H."/>
            <person name="Miura T."/>
            <person name="Yokobori S."/>
            <person name="Miyagawa K."/>
            <person name="Suzuki Y."/>
            <person name="Kubo T."/>
            <person name="Oyama M."/>
            <person name="Kohara Y."/>
            <person name="Fujiyama A."/>
            <person name="Arakawa K."/>
            <person name="Katayama T."/>
            <person name="Toyoda A."/>
            <person name="Kunieda T."/>
        </authorList>
    </citation>
    <scope>NUCLEOTIDE SEQUENCE [LARGE SCALE GENOMIC DNA]</scope>
    <source>
        <strain evidence="11 12">YOKOZUNA-1</strain>
    </source>
</reference>
<dbReference type="GO" id="GO:0000978">
    <property type="term" value="F:RNA polymerase II cis-regulatory region sequence-specific DNA binding"/>
    <property type="evidence" value="ECO:0007669"/>
    <property type="project" value="TreeGrafter"/>
</dbReference>
<organism evidence="11 12">
    <name type="scientific">Ramazzottius varieornatus</name>
    <name type="common">Water bear</name>
    <name type="synonym">Tardigrade</name>
    <dbReference type="NCBI Taxonomy" id="947166"/>
    <lineage>
        <taxon>Eukaryota</taxon>
        <taxon>Metazoa</taxon>
        <taxon>Ecdysozoa</taxon>
        <taxon>Tardigrada</taxon>
        <taxon>Eutardigrada</taxon>
        <taxon>Parachela</taxon>
        <taxon>Hypsibioidea</taxon>
        <taxon>Ramazzottiidae</taxon>
        <taxon>Ramazzottius</taxon>
    </lineage>
</organism>
<dbReference type="FunFam" id="3.30.50.10:FF:000003">
    <property type="entry name" value="Nuclear orphan receptor ROR-beta"/>
    <property type="match status" value="1"/>
</dbReference>
<keyword evidence="8" id="KW-0675">Receptor</keyword>
<dbReference type="SUPFAM" id="SSF57716">
    <property type="entry name" value="Glucocorticoid receptor-like (DNA-binding domain)"/>
    <property type="match status" value="1"/>
</dbReference>
<evidence type="ECO:0000256" key="8">
    <source>
        <dbReference type="ARBA" id="ARBA00023170"/>
    </source>
</evidence>
<keyword evidence="7" id="KW-0804">Transcription</keyword>
<dbReference type="AlphaFoldDB" id="A0A1D1UI58"/>
<keyword evidence="9" id="KW-0539">Nucleus</keyword>
<dbReference type="PRINTS" id="PR00047">
    <property type="entry name" value="STROIDFINGER"/>
</dbReference>
<dbReference type="GO" id="GO:0005634">
    <property type="term" value="C:nucleus"/>
    <property type="evidence" value="ECO:0007669"/>
    <property type="project" value="UniProtKB-SubCell"/>
</dbReference>
<keyword evidence="2" id="KW-0479">Metal-binding</keyword>
<evidence type="ECO:0000256" key="4">
    <source>
        <dbReference type="ARBA" id="ARBA00022833"/>
    </source>
</evidence>
<evidence type="ECO:0000256" key="2">
    <source>
        <dbReference type="ARBA" id="ARBA00022723"/>
    </source>
</evidence>
<sequence length="324" mass="36239">MAHNGKLSWKSYIGHVPCKVCGDHSSGVHYGVTTCEGCKGFFRRTHASKVVYLCQRSNTCVLNARNRASCPACRLQKCQRVGMSRDAVKFGRMSKKEREKLDAEVSYHYNAALCAQQLSVQPSAEEGAMNLTMPSYPFNMVWRNEETDVKPAIVNQYIQSATFQMQPGRYFISSPMQPHFMHFPPSQLGGQHWQNAQYSQTQFPMPEYDMNLQQFAVPGQSQPRMFSETKQLQLPTSSMSATVDVSAQEAQTVYAQFATPPGPSPLNQHFVQHNLVHSSTQDETPWGKNALDAVGPAQSPDDFQLNGTPFVDAAEDWKPAIDAY</sequence>
<gene>
    <name evidence="11" type="primary">RvY_00171-1</name>
    <name evidence="11" type="synonym">RvY_00171.1</name>
    <name evidence="11" type="ORF">RvY_00171</name>
</gene>
<accession>A0A1D1UI58</accession>
<evidence type="ECO:0000259" key="10">
    <source>
        <dbReference type="PROSITE" id="PS51030"/>
    </source>
</evidence>
<evidence type="ECO:0000256" key="3">
    <source>
        <dbReference type="ARBA" id="ARBA00022771"/>
    </source>
</evidence>
<dbReference type="GO" id="GO:0004879">
    <property type="term" value="F:nuclear receptor activity"/>
    <property type="evidence" value="ECO:0007669"/>
    <property type="project" value="TreeGrafter"/>
</dbReference>
<dbReference type="SMART" id="SM00399">
    <property type="entry name" value="ZnF_C4"/>
    <property type="match status" value="1"/>
</dbReference>
<dbReference type="STRING" id="947166.A0A1D1UI58"/>
<name>A0A1D1UI58_RAMVA</name>
<dbReference type="Pfam" id="PF00105">
    <property type="entry name" value="zf-C4"/>
    <property type="match status" value="1"/>
</dbReference>
<evidence type="ECO:0000256" key="6">
    <source>
        <dbReference type="ARBA" id="ARBA00023125"/>
    </source>
</evidence>
<dbReference type="InterPro" id="IPR001628">
    <property type="entry name" value="Znf_hrmn_rcpt"/>
</dbReference>
<dbReference type="InterPro" id="IPR013088">
    <property type="entry name" value="Znf_NHR/GATA"/>
</dbReference>
<keyword evidence="3" id="KW-0863">Zinc-finger</keyword>
<evidence type="ECO:0000256" key="7">
    <source>
        <dbReference type="ARBA" id="ARBA00023163"/>
    </source>
</evidence>
<evidence type="ECO:0000313" key="12">
    <source>
        <dbReference type="Proteomes" id="UP000186922"/>
    </source>
</evidence>
<dbReference type="Proteomes" id="UP000186922">
    <property type="component" value="Unassembled WGS sequence"/>
</dbReference>
<evidence type="ECO:0000256" key="9">
    <source>
        <dbReference type="ARBA" id="ARBA00023242"/>
    </source>
</evidence>
<dbReference type="PANTHER" id="PTHR45805">
    <property type="entry name" value="NUCLEAR HORMONE RECEPTOR HR3-RELATED"/>
    <property type="match status" value="1"/>
</dbReference>
<evidence type="ECO:0000256" key="5">
    <source>
        <dbReference type="ARBA" id="ARBA00023015"/>
    </source>
</evidence>
<protein>
    <recommendedName>
        <fullName evidence="10">Nuclear receptor domain-containing protein</fullName>
    </recommendedName>
</protein>
<comment type="caution">
    <text evidence="11">The sequence shown here is derived from an EMBL/GenBank/DDBJ whole genome shotgun (WGS) entry which is preliminary data.</text>
</comment>
<dbReference type="PROSITE" id="PS00031">
    <property type="entry name" value="NUCLEAR_REC_DBD_1"/>
    <property type="match status" value="1"/>
</dbReference>
<keyword evidence="12" id="KW-1185">Reference proteome</keyword>
<evidence type="ECO:0000256" key="1">
    <source>
        <dbReference type="ARBA" id="ARBA00004123"/>
    </source>
</evidence>
<proteinExistence type="predicted"/>
<keyword evidence="4" id="KW-0862">Zinc</keyword>